<dbReference type="RefSeq" id="WP_073109683.1">
    <property type="nucleotide sequence ID" value="NZ_FQZY01000027.1"/>
</dbReference>
<keyword evidence="2" id="KW-1003">Cell membrane</keyword>
<comment type="subcellular location">
    <subcellularLocation>
        <location evidence="1">Cell membrane</location>
        <topology evidence="1">Multi-pass membrane protein</topology>
    </subcellularLocation>
</comment>
<keyword evidence="5 7" id="KW-0472">Membrane</keyword>
<dbReference type="OrthoDB" id="9813917at2"/>
<keyword evidence="3 7" id="KW-0812">Transmembrane</keyword>
<dbReference type="PANTHER" id="PTHR34390:SF2">
    <property type="entry name" value="SUCCINATE TRANSPORTER SUBUNIT YJJP-RELATED"/>
    <property type="match status" value="1"/>
</dbReference>
<keyword evidence="4 7" id="KW-1133">Transmembrane helix</keyword>
<evidence type="ECO:0000259" key="8">
    <source>
        <dbReference type="Pfam" id="PF06738"/>
    </source>
</evidence>
<evidence type="ECO:0000256" key="6">
    <source>
        <dbReference type="ARBA" id="ARBA00034125"/>
    </source>
</evidence>
<sequence>MNNERYFETAMLAGEIELRSGSEISRVEDTMERILALSENGHAEVYATTTGIIASLAVENKVPLTGVKRIAARVNNLNHIYQVNNISRALCSGEIDVEDAYQKLQAVRTAREHPRWLVHCCSVLAVMGCSTLFGGNLYDFFLSAIPAVFMVILDLLMVRRVYIDFMKDFLKAMGSAFLSMLVCYLFPDANSGVVTISALMPLVPGIPITNAIRDTLQGDYMSGVSRMLEALVISLGIAAGAGAGLGVFHLLERWVF</sequence>
<feature type="transmembrane region" description="Helical" evidence="7">
    <location>
        <begin position="169"/>
        <end position="187"/>
    </location>
</feature>
<proteinExistence type="inferred from homology"/>
<gene>
    <name evidence="9" type="ORF">SAMN02745243_02075</name>
</gene>
<evidence type="ECO:0000256" key="4">
    <source>
        <dbReference type="ARBA" id="ARBA00022989"/>
    </source>
</evidence>
<evidence type="ECO:0000313" key="9">
    <source>
        <dbReference type="EMBL" id="SHK05227.1"/>
    </source>
</evidence>
<dbReference type="EMBL" id="FQZY01000027">
    <property type="protein sequence ID" value="SHK05227.1"/>
    <property type="molecule type" value="Genomic_DNA"/>
</dbReference>
<dbReference type="InterPro" id="IPR050539">
    <property type="entry name" value="ThrE_Dicarb/AminoAcid_Exp"/>
</dbReference>
<name>A0A1M6PBC2_9FIRM</name>
<evidence type="ECO:0000256" key="5">
    <source>
        <dbReference type="ARBA" id="ARBA00023136"/>
    </source>
</evidence>
<dbReference type="PANTHER" id="PTHR34390">
    <property type="entry name" value="UPF0442 PROTEIN YJJB-RELATED"/>
    <property type="match status" value="1"/>
</dbReference>
<protein>
    <submittedName>
        <fullName evidence="9">Uncharacterized membrane protein YjjP, DUF1212 family</fullName>
    </submittedName>
</protein>
<dbReference type="GO" id="GO:0022857">
    <property type="term" value="F:transmembrane transporter activity"/>
    <property type="evidence" value="ECO:0007669"/>
    <property type="project" value="InterPro"/>
</dbReference>
<dbReference type="GO" id="GO:0015744">
    <property type="term" value="P:succinate transport"/>
    <property type="evidence" value="ECO:0007669"/>
    <property type="project" value="TreeGrafter"/>
</dbReference>
<dbReference type="Proteomes" id="UP000184301">
    <property type="component" value="Unassembled WGS sequence"/>
</dbReference>
<comment type="similarity">
    <text evidence="6">Belongs to the ThrE exporter (TC 2.A.79) family.</text>
</comment>
<dbReference type="Pfam" id="PF06738">
    <property type="entry name" value="ThrE"/>
    <property type="match status" value="1"/>
</dbReference>
<accession>A0A1M6PBC2</accession>
<dbReference type="InterPro" id="IPR010619">
    <property type="entry name" value="ThrE-like_N"/>
</dbReference>
<feature type="transmembrane region" description="Helical" evidence="7">
    <location>
        <begin position="140"/>
        <end position="157"/>
    </location>
</feature>
<dbReference type="STRING" id="1121950.SAMN02745243_02075"/>
<keyword evidence="10" id="KW-1185">Reference proteome</keyword>
<evidence type="ECO:0000313" key="10">
    <source>
        <dbReference type="Proteomes" id="UP000184301"/>
    </source>
</evidence>
<reference evidence="9 10" key="1">
    <citation type="submission" date="2016-11" db="EMBL/GenBank/DDBJ databases">
        <authorList>
            <person name="Jaros S."/>
            <person name="Januszkiewicz K."/>
            <person name="Wedrychowicz H."/>
        </authorList>
    </citation>
    <scope>NUCLEOTIDE SEQUENCE [LARGE SCALE GENOMIC DNA]</scope>
    <source>
        <strain evidence="9 10">DSM 15480</strain>
    </source>
</reference>
<feature type="domain" description="Threonine/serine exporter-like N-terminal" evidence="8">
    <location>
        <begin position="9"/>
        <end position="246"/>
    </location>
</feature>
<organism evidence="9 10">
    <name type="scientific">Hespellia stercorisuis DSM 15480</name>
    <dbReference type="NCBI Taxonomy" id="1121950"/>
    <lineage>
        <taxon>Bacteria</taxon>
        <taxon>Bacillati</taxon>
        <taxon>Bacillota</taxon>
        <taxon>Clostridia</taxon>
        <taxon>Lachnospirales</taxon>
        <taxon>Lachnospiraceae</taxon>
        <taxon>Hespellia</taxon>
    </lineage>
</organism>
<evidence type="ECO:0000256" key="2">
    <source>
        <dbReference type="ARBA" id="ARBA00022475"/>
    </source>
</evidence>
<dbReference type="AlphaFoldDB" id="A0A1M6PBC2"/>
<evidence type="ECO:0000256" key="7">
    <source>
        <dbReference type="SAM" id="Phobius"/>
    </source>
</evidence>
<evidence type="ECO:0000256" key="3">
    <source>
        <dbReference type="ARBA" id="ARBA00022692"/>
    </source>
</evidence>
<feature type="transmembrane region" description="Helical" evidence="7">
    <location>
        <begin position="232"/>
        <end position="251"/>
    </location>
</feature>
<feature type="transmembrane region" description="Helical" evidence="7">
    <location>
        <begin position="116"/>
        <end position="134"/>
    </location>
</feature>
<dbReference type="GO" id="GO:0005886">
    <property type="term" value="C:plasma membrane"/>
    <property type="evidence" value="ECO:0007669"/>
    <property type="project" value="UniProtKB-SubCell"/>
</dbReference>
<evidence type="ECO:0000256" key="1">
    <source>
        <dbReference type="ARBA" id="ARBA00004651"/>
    </source>
</evidence>